<feature type="transmembrane region" description="Helical" evidence="8">
    <location>
        <begin position="103"/>
        <end position="121"/>
    </location>
</feature>
<dbReference type="PANTHER" id="PTHR43266:SF10">
    <property type="entry name" value="BACILYSIN EXPORTER BACE-RELATED"/>
    <property type="match status" value="1"/>
</dbReference>
<evidence type="ECO:0000256" key="2">
    <source>
        <dbReference type="ARBA" id="ARBA00022448"/>
    </source>
</evidence>
<dbReference type="InterPro" id="IPR036259">
    <property type="entry name" value="MFS_trans_sf"/>
</dbReference>
<dbReference type="InterPro" id="IPR011701">
    <property type="entry name" value="MFS"/>
</dbReference>
<feature type="region of interest" description="Disordered" evidence="7">
    <location>
        <begin position="442"/>
        <end position="469"/>
    </location>
</feature>
<dbReference type="Pfam" id="PF07690">
    <property type="entry name" value="MFS_1"/>
    <property type="match status" value="1"/>
</dbReference>
<feature type="compositionally biased region" description="Gly residues" evidence="7">
    <location>
        <begin position="460"/>
        <end position="469"/>
    </location>
</feature>
<keyword evidence="5 8" id="KW-1133">Transmembrane helix</keyword>
<comment type="caution">
    <text evidence="9">The sequence shown here is derived from an EMBL/GenBank/DDBJ whole genome shotgun (WGS) entry which is preliminary data.</text>
</comment>
<gene>
    <name evidence="9" type="ORF">GCM10007362_21680</name>
</gene>
<accession>A0ABQ1ZV28</accession>
<feature type="transmembrane region" description="Helical" evidence="8">
    <location>
        <begin position="293"/>
        <end position="310"/>
    </location>
</feature>
<sequence length="469" mass="49006">MNELIGLLKKEPAYRKLAAANFVSGIGDWFSSVAILSLLLQLTGSGMAVGITLAARTLPFLVMGPVGGILADQRNKKAILIVSDFSRIMLALSLLWVDSPDRVWIAYVATVGLVVFSALSLPARQSLIPRIVRGENLQAANAFDQTLGGMNMTLGAMLGGVASAAFGPQWSFLLNAATFLVSGLWVWRMPYESQPEDSTSADSVATASLPTALNAEKQKVRKRLYGRLREKKAARRKDAPDPSAFWRTFRRSALMKVVAVQSIAWPIGGGAINVLISVYGYQVFGAGDRGVGVLYGSLGIGFILGGMLAPSFKRWPVQAVILGAAVEGLAHIGVSGAPNLVWGAACILLATLGGGVGNTALATLMMRAVPQQVHGRAFALNETLSNVSMGVSMLAAGVLLDYLPARVIGLIAGLLIVASCMPSLVLLPLRKQLNAQALVSGGKNDEAPGQPQGRESAGTGVSGCAGGDA</sequence>
<keyword evidence="6 8" id="KW-0472">Membrane</keyword>
<dbReference type="RefSeq" id="WP_172247477.1">
    <property type="nucleotide sequence ID" value="NZ_BMDD01000002.1"/>
</dbReference>
<dbReference type="SUPFAM" id="SSF103473">
    <property type="entry name" value="MFS general substrate transporter"/>
    <property type="match status" value="1"/>
</dbReference>
<keyword evidence="10" id="KW-1185">Reference proteome</keyword>
<feature type="transmembrane region" description="Helical" evidence="8">
    <location>
        <begin position="78"/>
        <end position="97"/>
    </location>
</feature>
<protein>
    <submittedName>
        <fullName evidence="9">MFS transporter</fullName>
    </submittedName>
</protein>
<comment type="subcellular location">
    <subcellularLocation>
        <location evidence="1">Cell membrane</location>
        <topology evidence="1">Multi-pass membrane protein</topology>
    </subcellularLocation>
</comment>
<feature type="transmembrane region" description="Helical" evidence="8">
    <location>
        <begin position="317"/>
        <end position="334"/>
    </location>
</feature>
<feature type="transmembrane region" description="Helical" evidence="8">
    <location>
        <begin position="257"/>
        <end position="281"/>
    </location>
</feature>
<dbReference type="EMBL" id="BMDD01000002">
    <property type="protein sequence ID" value="GGH77632.1"/>
    <property type="molecule type" value="Genomic_DNA"/>
</dbReference>
<reference evidence="10" key="1">
    <citation type="journal article" date="2019" name="Int. J. Syst. Evol. Microbiol.">
        <title>The Global Catalogue of Microorganisms (GCM) 10K type strain sequencing project: providing services to taxonomists for standard genome sequencing and annotation.</title>
        <authorList>
            <consortium name="The Broad Institute Genomics Platform"/>
            <consortium name="The Broad Institute Genome Sequencing Center for Infectious Disease"/>
            <person name="Wu L."/>
            <person name="Ma J."/>
        </authorList>
    </citation>
    <scope>NUCLEOTIDE SEQUENCE [LARGE SCALE GENOMIC DNA]</scope>
    <source>
        <strain evidence="10">CCM 8702</strain>
    </source>
</reference>
<keyword evidence="3" id="KW-1003">Cell membrane</keyword>
<evidence type="ECO:0000256" key="4">
    <source>
        <dbReference type="ARBA" id="ARBA00022692"/>
    </source>
</evidence>
<feature type="transmembrane region" description="Helical" evidence="8">
    <location>
        <begin position="20"/>
        <end position="40"/>
    </location>
</feature>
<dbReference type="Proteomes" id="UP000605427">
    <property type="component" value="Unassembled WGS sequence"/>
</dbReference>
<dbReference type="PANTHER" id="PTHR43266">
    <property type="entry name" value="MACROLIDE-EFFLUX PROTEIN"/>
    <property type="match status" value="1"/>
</dbReference>
<feature type="transmembrane region" description="Helical" evidence="8">
    <location>
        <begin position="340"/>
        <end position="366"/>
    </location>
</feature>
<organism evidence="9 10">
    <name type="scientific">Saccharibacillus endophyticus</name>
    <dbReference type="NCBI Taxonomy" id="2060666"/>
    <lineage>
        <taxon>Bacteria</taxon>
        <taxon>Bacillati</taxon>
        <taxon>Bacillota</taxon>
        <taxon>Bacilli</taxon>
        <taxon>Bacillales</taxon>
        <taxon>Paenibacillaceae</taxon>
        <taxon>Saccharibacillus</taxon>
    </lineage>
</organism>
<feature type="transmembrane region" description="Helical" evidence="8">
    <location>
        <begin position="406"/>
        <end position="427"/>
    </location>
</feature>
<dbReference type="CDD" id="cd06173">
    <property type="entry name" value="MFS_MefA_like"/>
    <property type="match status" value="1"/>
</dbReference>
<evidence type="ECO:0000256" key="6">
    <source>
        <dbReference type="ARBA" id="ARBA00023136"/>
    </source>
</evidence>
<evidence type="ECO:0000313" key="10">
    <source>
        <dbReference type="Proteomes" id="UP000605427"/>
    </source>
</evidence>
<keyword evidence="2" id="KW-0813">Transport</keyword>
<evidence type="ECO:0000256" key="5">
    <source>
        <dbReference type="ARBA" id="ARBA00022989"/>
    </source>
</evidence>
<proteinExistence type="predicted"/>
<name>A0ABQ1ZV28_9BACL</name>
<dbReference type="Gene3D" id="1.20.1250.20">
    <property type="entry name" value="MFS general substrate transporter like domains"/>
    <property type="match status" value="1"/>
</dbReference>
<keyword evidence="4 8" id="KW-0812">Transmembrane</keyword>
<evidence type="ECO:0000256" key="3">
    <source>
        <dbReference type="ARBA" id="ARBA00022475"/>
    </source>
</evidence>
<evidence type="ECO:0000256" key="1">
    <source>
        <dbReference type="ARBA" id="ARBA00004651"/>
    </source>
</evidence>
<evidence type="ECO:0000256" key="8">
    <source>
        <dbReference type="SAM" id="Phobius"/>
    </source>
</evidence>
<feature type="transmembrane region" description="Helical" evidence="8">
    <location>
        <begin position="378"/>
        <end position="400"/>
    </location>
</feature>
<evidence type="ECO:0000313" key="9">
    <source>
        <dbReference type="EMBL" id="GGH77632.1"/>
    </source>
</evidence>
<feature type="transmembrane region" description="Helical" evidence="8">
    <location>
        <begin position="46"/>
        <end position="71"/>
    </location>
</feature>
<evidence type="ECO:0000256" key="7">
    <source>
        <dbReference type="SAM" id="MobiDB-lite"/>
    </source>
</evidence>